<organism evidence="2 3">
    <name type="scientific">Abeliophyllum distichum</name>
    <dbReference type="NCBI Taxonomy" id="126358"/>
    <lineage>
        <taxon>Eukaryota</taxon>
        <taxon>Viridiplantae</taxon>
        <taxon>Streptophyta</taxon>
        <taxon>Embryophyta</taxon>
        <taxon>Tracheophyta</taxon>
        <taxon>Spermatophyta</taxon>
        <taxon>Magnoliopsida</taxon>
        <taxon>eudicotyledons</taxon>
        <taxon>Gunneridae</taxon>
        <taxon>Pentapetalae</taxon>
        <taxon>asterids</taxon>
        <taxon>lamiids</taxon>
        <taxon>Lamiales</taxon>
        <taxon>Oleaceae</taxon>
        <taxon>Forsythieae</taxon>
        <taxon>Abeliophyllum</taxon>
    </lineage>
</organism>
<name>A0ABD1Q5Y3_9LAMI</name>
<proteinExistence type="predicted"/>
<evidence type="ECO:0000313" key="2">
    <source>
        <dbReference type="EMBL" id="KAL2471600.1"/>
    </source>
</evidence>
<dbReference type="Proteomes" id="UP001604336">
    <property type="component" value="Unassembled WGS sequence"/>
</dbReference>
<evidence type="ECO:0000313" key="3">
    <source>
        <dbReference type="Proteomes" id="UP001604336"/>
    </source>
</evidence>
<evidence type="ECO:0000256" key="1">
    <source>
        <dbReference type="SAM" id="MobiDB-lite"/>
    </source>
</evidence>
<protein>
    <submittedName>
        <fullName evidence="2">Uncharacterized protein</fullName>
    </submittedName>
</protein>
<feature type="compositionally biased region" description="Gly residues" evidence="1">
    <location>
        <begin position="14"/>
        <end position="26"/>
    </location>
</feature>
<dbReference type="EMBL" id="JBFOLK010000012">
    <property type="protein sequence ID" value="KAL2471600.1"/>
    <property type="molecule type" value="Genomic_DNA"/>
</dbReference>
<keyword evidence="3" id="KW-1185">Reference proteome</keyword>
<sequence>MGRGVGVVLVQRSDGGGGSGGGGASGGQRQLKIHGTHRPRKGTTDSLGLLGQFTRVRSTVSGSNSLHSHWARRQMEANSLSPTPANLPHSLPPPNRLPTGSEKRVNLLKLGCFTGLSNQSSSNSTSVSIRVIKRSV</sequence>
<dbReference type="AlphaFoldDB" id="A0ABD1Q5Y3"/>
<feature type="region of interest" description="Disordered" evidence="1">
    <location>
        <begin position="60"/>
        <end position="101"/>
    </location>
</feature>
<feature type="region of interest" description="Disordered" evidence="1">
    <location>
        <begin position="10"/>
        <end position="47"/>
    </location>
</feature>
<reference evidence="3" key="1">
    <citation type="submission" date="2024-07" db="EMBL/GenBank/DDBJ databases">
        <title>Two chromosome-level genome assemblies of Korean endemic species Abeliophyllum distichum and Forsythia ovata (Oleaceae).</title>
        <authorList>
            <person name="Jang H."/>
        </authorList>
    </citation>
    <scope>NUCLEOTIDE SEQUENCE [LARGE SCALE GENOMIC DNA]</scope>
</reference>
<gene>
    <name evidence="2" type="ORF">Adt_39736</name>
</gene>
<feature type="compositionally biased region" description="Basic residues" evidence="1">
    <location>
        <begin position="31"/>
        <end position="41"/>
    </location>
</feature>
<comment type="caution">
    <text evidence="2">The sequence shown here is derived from an EMBL/GenBank/DDBJ whole genome shotgun (WGS) entry which is preliminary data.</text>
</comment>
<accession>A0ABD1Q5Y3</accession>